<protein>
    <submittedName>
        <fullName evidence="2">GNAT family N-acetyltransferase</fullName>
    </submittedName>
</protein>
<dbReference type="SUPFAM" id="SSF55729">
    <property type="entry name" value="Acyl-CoA N-acyltransferases (Nat)"/>
    <property type="match status" value="1"/>
</dbReference>
<dbReference type="Proteomes" id="UP001589747">
    <property type="component" value="Unassembled WGS sequence"/>
</dbReference>
<organism evidence="2 3">
    <name type="scientific">Paenibacillus aurantiacus</name>
    <dbReference type="NCBI Taxonomy" id="1936118"/>
    <lineage>
        <taxon>Bacteria</taxon>
        <taxon>Bacillati</taxon>
        <taxon>Bacillota</taxon>
        <taxon>Bacilli</taxon>
        <taxon>Bacillales</taxon>
        <taxon>Paenibacillaceae</taxon>
        <taxon>Paenibacillus</taxon>
    </lineage>
</organism>
<feature type="domain" description="N-acetyltransferase" evidence="1">
    <location>
        <begin position="6"/>
        <end position="149"/>
    </location>
</feature>
<evidence type="ECO:0000313" key="3">
    <source>
        <dbReference type="Proteomes" id="UP001589747"/>
    </source>
</evidence>
<dbReference type="Gene3D" id="3.40.630.30">
    <property type="match status" value="1"/>
</dbReference>
<proteinExistence type="predicted"/>
<dbReference type="InterPro" id="IPR016181">
    <property type="entry name" value="Acyl_CoA_acyltransferase"/>
</dbReference>
<dbReference type="PROSITE" id="PS51186">
    <property type="entry name" value="GNAT"/>
    <property type="match status" value="1"/>
</dbReference>
<sequence>MTWILKTFEQLSTLELYRILQERTQVFVVEQQCPYPEVDGKDLQSMHLYRLDDEGNVIAYLRILPAGLAYPEASIGRVLVNQAYRGQGVAAELVRRGLDYIRDEWRETEVKIQAQSYLENFYHSFGFVNVSEIYLEDDIPHIDMKLRFE</sequence>
<name>A0ABV5KK24_9BACL</name>
<dbReference type="Pfam" id="PF13673">
    <property type="entry name" value="Acetyltransf_10"/>
    <property type="match status" value="1"/>
</dbReference>
<evidence type="ECO:0000259" key="1">
    <source>
        <dbReference type="PROSITE" id="PS51186"/>
    </source>
</evidence>
<accession>A0ABV5KK24</accession>
<dbReference type="RefSeq" id="WP_377491703.1">
    <property type="nucleotide sequence ID" value="NZ_JBHMDO010000012.1"/>
</dbReference>
<gene>
    <name evidence="2" type="ORF">ACFFSY_06570</name>
</gene>
<dbReference type="EMBL" id="JBHMDO010000012">
    <property type="protein sequence ID" value="MFB9325585.1"/>
    <property type="molecule type" value="Genomic_DNA"/>
</dbReference>
<keyword evidence="3" id="KW-1185">Reference proteome</keyword>
<comment type="caution">
    <text evidence="2">The sequence shown here is derived from an EMBL/GenBank/DDBJ whole genome shotgun (WGS) entry which is preliminary data.</text>
</comment>
<evidence type="ECO:0000313" key="2">
    <source>
        <dbReference type="EMBL" id="MFB9325585.1"/>
    </source>
</evidence>
<dbReference type="CDD" id="cd04301">
    <property type="entry name" value="NAT_SF"/>
    <property type="match status" value="1"/>
</dbReference>
<reference evidence="2 3" key="1">
    <citation type="submission" date="2024-09" db="EMBL/GenBank/DDBJ databases">
        <authorList>
            <person name="Sun Q."/>
            <person name="Mori K."/>
        </authorList>
    </citation>
    <scope>NUCLEOTIDE SEQUENCE [LARGE SCALE GENOMIC DNA]</scope>
    <source>
        <strain evidence="2 3">TISTR 2452</strain>
    </source>
</reference>
<dbReference type="InterPro" id="IPR000182">
    <property type="entry name" value="GNAT_dom"/>
</dbReference>